<feature type="compositionally biased region" description="Basic and acidic residues" evidence="1">
    <location>
        <begin position="214"/>
        <end position="228"/>
    </location>
</feature>
<dbReference type="EMBL" id="JADOER010000008">
    <property type="protein sequence ID" value="MBT9312418.1"/>
    <property type="molecule type" value="Genomic_DNA"/>
</dbReference>
<protein>
    <recommendedName>
        <fullName evidence="4">PepSY domain-containing protein</fullName>
    </recommendedName>
</protein>
<evidence type="ECO:0000313" key="3">
    <source>
        <dbReference type="Proteomes" id="UP001196661"/>
    </source>
</evidence>
<comment type="caution">
    <text evidence="2">The sequence shown here is derived from an EMBL/GenBank/DDBJ whole genome shotgun (WGS) entry which is preliminary data.</text>
</comment>
<organism evidence="2 3">
    <name type="scientific">Leptothoe kymatousa TAU-MAC 1615</name>
    <dbReference type="NCBI Taxonomy" id="2364775"/>
    <lineage>
        <taxon>Bacteria</taxon>
        <taxon>Bacillati</taxon>
        <taxon>Cyanobacteriota</taxon>
        <taxon>Cyanophyceae</taxon>
        <taxon>Nodosilineales</taxon>
        <taxon>Cymatolegaceae</taxon>
        <taxon>Leptothoe</taxon>
        <taxon>Leptothoe kymatousa</taxon>
    </lineage>
</organism>
<keyword evidence="3" id="KW-1185">Reference proteome</keyword>
<evidence type="ECO:0000313" key="2">
    <source>
        <dbReference type="EMBL" id="MBT9312418.1"/>
    </source>
</evidence>
<dbReference type="Proteomes" id="UP001196661">
    <property type="component" value="Unassembled WGS sequence"/>
</dbReference>
<feature type="region of interest" description="Disordered" evidence="1">
    <location>
        <begin position="214"/>
        <end position="234"/>
    </location>
</feature>
<dbReference type="RefSeq" id="WP_215618317.1">
    <property type="nucleotide sequence ID" value="NZ_JADOER010000008.1"/>
</dbReference>
<accession>A0ABS5Y4I8</accession>
<name>A0ABS5Y4I8_9CYAN</name>
<evidence type="ECO:0008006" key="4">
    <source>
        <dbReference type="Google" id="ProtNLM"/>
    </source>
</evidence>
<sequence>MINKSVLFLILGFSGLGLVGSTLKIFEHLQSQSEDIIAVASPKLQNPQANHNSSPEDPFAALFGDVSQPTVADSPTNEALSNCENNSQLSLEGCEQAIRTLSERFSNIDAETIEWVTVQYKSQCLIDNENLSDAAEARFAIGSQIIEVEFKNDDGGLIEIEYEQEPVREIPQELRKIISDHLDAEETPLKSSHYELEKGARGDVTLEFEVNASTDRDKSFDSKGEKVEVNQCED</sequence>
<evidence type="ECO:0000256" key="1">
    <source>
        <dbReference type="SAM" id="MobiDB-lite"/>
    </source>
</evidence>
<gene>
    <name evidence="2" type="ORF">IXB28_09395</name>
</gene>
<proteinExistence type="predicted"/>
<reference evidence="2 3" key="1">
    <citation type="journal article" date="2021" name="Mar. Drugs">
        <title>Genome Reduction and Secondary Metabolism of the Marine Sponge-Associated Cyanobacterium Leptothoe.</title>
        <authorList>
            <person name="Konstantinou D."/>
            <person name="Popin R.V."/>
            <person name="Fewer D.P."/>
            <person name="Sivonen K."/>
            <person name="Gkelis S."/>
        </authorList>
    </citation>
    <scope>NUCLEOTIDE SEQUENCE [LARGE SCALE GENOMIC DNA]</scope>
    <source>
        <strain evidence="2 3">TAU-MAC 1615</strain>
    </source>
</reference>